<keyword evidence="3" id="KW-1185">Reference proteome</keyword>
<name>A0A813D257_POLGL</name>
<proteinExistence type="predicted"/>
<reference evidence="2" key="1">
    <citation type="submission" date="2021-02" db="EMBL/GenBank/DDBJ databases">
        <authorList>
            <person name="Dougan E. K."/>
            <person name="Rhodes N."/>
            <person name="Thang M."/>
            <person name="Chan C."/>
        </authorList>
    </citation>
    <scope>NUCLEOTIDE SEQUENCE</scope>
</reference>
<evidence type="ECO:0000313" key="3">
    <source>
        <dbReference type="Proteomes" id="UP000654075"/>
    </source>
</evidence>
<gene>
    <name evidence="2" type="ORF">PGLA1383_LOCUS1404</name>
</gene>
<evidence type="ECO:0000256" key="1">
    <source>
        <dbReference type="SAM" id="MobiDB-lite"/>
    </source>
</evidence>
<dbReference type="Proteomes" id="UP000654075">
    <property type="component" value="Unassembled WGS sequence"/>
</dbReference>
<evidence type="ECO:0000313" key="2">
    <source>
        <dbReference type="EMBL" id="CAE8582407.1"/>
    </source>
</evidence>
<protein>
    <submittedName>
        <fullName evidence="2">Uncharacterized protein</fullName>
    </submittedName>
</protein>
<sequence length="240" mass="26822">MLRIRLRATDLQLQCQSCKFFNSGIRRVCKKRWQLPKEQVIPLMTYQDEERDECIFNKTSFVDALTGTSQEKIWFQVHLSWADRNKNRPWKPPQPLRKFHQKFLSPFAEPMNGCSEGIFLSFGIFSKAYGGDSDESGEDYSDDEDFIEEELEGERETSDLRERPGPAARVALGNFSQGVPGDFQDGFMTARGPREADGPVVTRGRAAPNFPARPGSPEPPIHSPVPSPGRGRGKGAGSGG</sequence>
<organism evidence="2 3">
    <name type="scientific">Polarella glacialis</name>
    <name type="common">Dinoflagellate</name>
    <dbReference type="NCBI Taxonomy" id="89957"/>
    <lineage>
        <taxon>Eukaryota</taxon>
        <taxon>Sar</taxon>
        <taxon>Alveolata</taxon>
        <taxon>Dinophyceae</taxon>
        <taxon>Suessiales</taxon>
        <taxon>Suessiaceae</taxon>
        <taxon>Polarella</taxon>
    </lineage>
</organism>
<comment type="caution">
    <text evidence="2">The sequence shown here is derived from an EMBL/GenBank/DDBJ whole genome shotgun (WGS) entry which is preliminary data.</text>
</comment>
<accession>A0A813D257</accession>
<feature type="region of interest" description="Disordered" evidence="1">
    <location>
        <begin position="171"/>
        <end position="240"/>
    </location>
</feature>
<feature type="non-terminal residue" evidence="2">
    <location>
        <position position="240"/>
    </location>
</feature>
<dbReference type="AlphaFoldDB" id="A0A813D257"/>
<feature type="compositionally biased region" description="Pro residues" evidence="1">
    <location>
        <begin position="214"/>
        <end position="227"/>
    </location>
</feature>
<dbReference type="EMBL" id="CAJNNV010000379">
    <property type="protein sequence ID" value="CAE8582407.1"/>
    <property type="molecule type" value="Genomic_DNA"/>
</dbReference>